<evidence type="ECO:0000256" key="2">
    <source>
        <dbReference type="ARBA" id="ARBA00009592"/>
    </source>
</evidence>
<comment type="caution">
    <text evidence="10">The sequence shown here is derived from an EMBL/GenBank/DDBJ whole genome shotgun (WGS) entry which is preliminary data.</text>
</comment>
<accession>A0AAE1XS18</accession>
<evidence type="ECO:0000256" key="5">
    <source>
        <dbReference type="ARBA" id="ARBA00022729"/>
    </source>
</evidence>
<gene>
    <name evidence="10" type="ORF">Salat_2477400</name>
</gene>
<comment type="subcellular location">
    <subcellularLocation>
        <location evidence="1">Membrane</location>
        <topology evidence="1">Single-pass type I membrane protein</topology>
    </subcellularLocation>
</comment>
<reference evidence="10" key="2">
    <citation type="journal article" date="2024" name="Plant">
        <title>Genomic evolution and insights into agronomic trait innovations of Sesamum species.</title>
        <authorList>
            <person name="Miao H."/>
            <person name="Wang L."/>
            <person name="Qu L."/>
            <person name="Liu H."/>
            <person name="Sun Y."/>
            <person name="Le M."/>
            <person name="Wang Q."/>
            <person name="Wei S."/>
            <person name="Zheng Y."/>
            <person name="Lin W."/>
            <person name="Duan Y."/>
            <person name="Cao H."/>
            <person name="Xiong S."/>
            <person name="Wang X."/>
            <person name="Wei L."/>
            <person name="Li C."/>
            <person name="Ma Q."/>
            <person name="Ju M."/>
            <person name="Zhao R."/>
            <person name="Li G."/>
            <person name="Mu C."/>
            <person name="Tian Q."/>
            <person name="Mei H."/>
            <person name="Zhang T."/>
            <person name="Gao T."/>
            <person name="Zhang H."/>
        </authorList>
    </citation>
    <scope>NUCLEOTIDE SEQUENCE</scope>
    <source>
        <strain evidence="10">3651</strain>
    </source>
</reference>
<comment type="similarity">
    <text evidence="2">Belongs to the RLP family.</text>
</comment>
<evidence type="ECO:0000256" key="3">
    <source>
        <dbReference type="ARBA" id="ARBA00022614"/>
    </source>
</evidence>
<keyword evidence="11" id="KW-1185">Reference proteome</keyword>
<evidence type="ECO:0000256" key="9">
    <source>
        <dbReference type="ARBA" id="ARBA00023180"/>
    </source>
</evidence>
<evidence type="ECO:0000256" key="6">
    <source>
        <dbReference type="ARBA" id="ARBA00022737"/>
    </source>
</evidence>
<dbReference type="FunFam" id="3.80.10.10:FF:000111">
    <property type="entry name" value="LRR receptor-like serine/threonine-protein kinase ERECTA"/>
    <property type="match status" value="1"/>
</dbReference>
<evidence type="ECO:0000256" key="4">
    <source>
        <dbReference type="ARBA" id="ARBA00022692"/>
    </source>
</evidence>
<dbReference type="AlphaFoldDB" id="A0AAE1XS18"/>
<dbReference type="GO" id="GO:0016020">
    <property type="term" value="C:membrane"/>
    <property type="evidence" value="ECO:0007669"/>
    <property type="project" value="UniProtKB-SubCell"/>
</dbReference>
<reference evidence="10" key="1">
    <citation type="submission" date="2020-06" db="EMBL/GenBank/DDBJ databases">
        <authorList>
            <person name="Li T."/>
            <person name="Hu X."/>
            <person name="Zhang T."/>
            <person name="Song X."/>
            <person name="Zhang H."/>
            <person name="Dai N."/>
            <person name="Sheng W."/>
            <person name="Hou X."/>
            <person name="Wei L."/>
        </authorList>
    </citation>
    <scope>NUCLEOTIDE SEQUENCE</scope>
    <source>
        <strain evidence="10">3651</strain>
        <tissue evidence="10">Leaf</tissue>
    </source>
</reference>
<evidence type="ECO:0000313" key="10">
    <source>
        <dbReference type="EMBL" id="KAK4416519.1"/>
    </source>
</evidence>
<evidence type="ECO:0000256" key="1">
    <source>
        <dbReference type="ARBA" id="ARBA00004479"/>
    </source>
</evidence>
<dbReference type="PANTHER" id="PTHR48063">
    <property type="entry name" value="LRR RECEPTOR-LIKE KINASE"/>
    <property type="match status" value="1"/>
</dbReference>
<keyword evidence="7" id="KW-1133">Transmembrane helix</keyword>
<organism evidence="10 11">
    <name type="scientific">Sesamum alatum</name>
    <dbReference type="NCBI Taxonomy" id="300844"/>
    <lineage>
        <taxon>Eukaryota</taxon>
        <taxon>Viridiplantae</taxon>
        <taxon>Streptophyta</taxon>
        <taxon>Embryophyta</taxon>
        <taxon>Tracheophyta</taxon>
        <taxon>Spermatophyta</taxon>
        <taxon>Magnoliopsida</taxon>
        <taxon>eudicotyledons</taxon>
        <taxon>Gunneridae</taxon>
        <taxon>Pentapetalae</taxon>
        <taxon>asterids</taxon>
        <taxon>lamiids</taxon>
        <taxon>Lamiales</taxon>
        <taxon>Pedaliaceae</taxon>
        <taxon>Sesamum</taxon>
    </lineage>
</organism>
<dbReference type="SUPFAM" id="SSF52058">
    <property type="entry name" value="L domain-like"/>
    <property type="match status" value="1"/>
</dbReference>
<name>A0AAE1XS18_9LAMI</name>
<keyword evidence="4" id="KW-0812">Transmembrane</keyword>
<dbReference type="Proteomes" id="UP001293254">
    <property type="component" value="Unassembled WGS sequence"/>
</dbReference>
<dbReference type="EMBL" id="JACGWO010000010">
    <property type="protein sequence ID" value="KAK4416519.1"/>
    <property type="molecule type" value="Genomic_DNA"/>
</dbReference>
<keyword evidence="9" id="KW-0325">Glycoprotein</keyword>
<evidence type="ECO:0000313" key="11">
    <source>
        <dbReference type="Proteomes" id="UP001293254"/>
    </source>
</evidence>
<sequence>MISGAIPECVQDYVVMTRQQNDVSLSNSWLISEFPLEDKWYSLHTKSFETAYLMWKGKEVKDINHLVLVKLIDLSNNSLTGEIPPNITKLVGLVGMNVSRNNLSGSFPPDIGRLKLLNFLDLSRNRPSGEIPTSLGDMSHLGVLDLSYNNLSGRIPQSNQGLTFDESAYVGNVGLCGRLLNNSCPGDELYQDSNSRDVDGSNATSEGVSEDDTLITKGFYIALELGSTIGFWGILETLLLNERFRHAFFNEVNIISNLVLAHLRR</sequence>
<dbReference type="InterPro" id="IPR001611">
    <property type="entry name" value="Leu-rich_rpt"/>
</dbReference>
<keyword evidence="3" id="KW-0433">Leucine-rich repeat</keyword>
<proteinExistence type="inferred from homology"/>
<evidence type="ECO:0000256" key="8">
    <source>
        <dbReference type="ARBA" id="ARBA00023136"/>
    </source>
</evidence>
<evidence type="ECO:0000256" key="7">
    <source>
        <dbReference type="ARBA" id="ARBA00022989"/>
    </source>
</evidence>
<dbReference type="Gene3D" id="3.80.10.10">
    <property type="entry name" value="Ribonuclease Inhibitor"/>
    <property type="match status" value="1"/>
</dbReference>
<protein>
    <submittedName>
        <fullName evidence="10">Uncharacterized protein</fullName>
    </submittedName>
</protein>
<keyword evidence="5" id="KW-0732">Signal</keyword>
<keyword evidence="6" id="KW-0677">Repeat</keyword>
<dbReference type="InterPro" id="IPR046956">
    <property type="entry name" value="RLP23-like"/>
</dbReference>
<keyword evidence="8" id="KW-0472">Membrane</keyword>
<dbReference type="InterPro" id="IPR032675">
    <property type="entry name" value="LRR_dom_sf"/>
</dbReference>
<dbReference type="PANTHER" id="PTHR48063:SF101">
    <property type="entry name" value="LRR RECEPTOR-LIKE SERINE_THREONINE-PROTEIN KINASE FLS2"/>
    <property type="match status" value="1"/>
</dbReference>
<dbReference type="Pfam" id="PF00560">
    <property type="entry name" value="LRR_1"/>
    <property type="match status" value="4"/>
</dbReference>